<dbReference type="AlphaFoldDB" id="A0A8J3N2V9"/>
<sequence>MSCSQLSNEAKRSCYVIEYAHITRITMKMEAMQYACQISLTLLYHNGTQEIWRISNVYRSPSWIAQHIIAAHLRFMTSSLKDNMEGK</sequence>
<evidence type="ECO:0000313" key="1">
    <source>
        <dbReference type="EMBL" id="GHO92522.1"/>
    </source>
</evidence>
<name>A0A8J3N2V9_9CHLR</name>
<evidence type="ECO:0000313" key="2">
    <source>
        <dbReference type="Proteomes" id="UP000597444"/>
    </source>
</evidence>
<gene>
    <name evidence="1" type="ORF">KSF_025700</name>
</gene>
<comment type="caution">
    <text evidence="1">The sequence shown here is derived from an EMBL/GenBank/DDBJ whole genome shotgun (WGS) entry which is preliminary data.</text>
</comment>
<dbReference type="Proteomes" id="UP000597444">
    <property type="component" value="Unassembled WGS sequence"/>
</dbReference>
<reference evidence="1" key="1">
    <citation type="submission" date="2020-10" db="EMBL/GenBank/DDBJ databases">
        <title>Taxonomic study of unclassified bacteria belonging to the class Ktedonobacteria.</title>
        <authorList>
            <person name="Yabe S."/>
            <person name="Wang C.M."/>
            <person name="Zheng Y."/>
            <person name="Sakai Y."/>
            <person name="Cavaletti L."/>
            <person name="Monciardini P."/>
            <person name="Donadio S."/>
        </authorList>
    </citation>
    <scope>NUCLEOTIDE SEQUENCE</scope>
    <source>
        <strain evidence="1">ID150040</strain>
    </source>
</reference>
<protein>
    <submittedName>
        <fullName evidence="1">Uncharacterized protein</fullName>
    </submittedName>
</protein>
<proteinExistence type="predicted"/>
<accession>A0A8J3N2V9</accession>
<organism evidence="1 2">
    <name type="scientific">Reticulibacter mediterranei</name>
    <dbReference type="NCBI Taxonomy" id="2778369"/>
    <lineage>
        <taxon>Bacteria</taxon>
        <taxon>Bacillati</taxon>
        <taxon>Chloroflexota</taxon>
        <taxon>Ktedonobacteria</taxon>
        <taxon>Ktedonobacterales</taxon>
        <taxon>Reticulibacteraceae</taxon>
        <taxon>Reticulibacter</taxon>
    </lineage>
</organism>
<keyword evidence="2" id="KW-1185">Reference proteome</keyword>
<dbReference type="EMBL" id="BNJK01000001">
    <property type="protein sequence ID" value="GHO92522.1"/>
    <property type="molecule type" value="Genomic_DNA"/>
</dbReference>
<dbReference type="RefSeq" id="WP_220203348.1">
    <property type="nucleotide sequence ID" value="NZ_BNJK01000001.1"/>
</dbReference>